<evidence type="ECO:0000313" key="1">
    <source>
        <dbReference type="EnsemblMetazoa" id="G5653.3:cds"/>
    </source>
</evidence>
<dbReference type="RefSeq" id="XP_011430677.1">
    <property type="nucleotide sequence ID" value="XM_011432375.4"/>
</dbReference>
<proteinExistence type="predicted"/>
<dbReference type="GeneID" id="105330603"/>
<reference evidence="1" key="1">
    <citation type="submission" date="2022-08" db="UniProtKB">
        <authorList>
            <consortium name="EnsemblMetazoa"/>
        </authorList>
    </citation>
    <scope>IDENTIFICATION</scope>
    <source>
        <strain evidence="1">05x7-T-G4-1.051#20</strain>
    </source>
</reference>
<name>A0A8W8ND54_MAGGI</name>
<protein>
    <recommendedName>
        <fullName evidence="3">NADH dehydrogenase [ubiquinone] 1 alpha subcomplex subunit 4</fullName>
    </recommendedName>
</protein>
<evidence type="ECO:0000313" key="2">
    <source>
        <dbReference type="Proteomes" id="UP000005408"/>
    </source>
</evidence>
<accession>A0A8W8ND54</accession>
<dbReference type="InterPro" id="IPR010530">
    <property type="entry name" value="B12D"/>
</dbReference>
<evidence type="ECO:0008006" key="3">
    <source>
        <dbReference type="Google" id="ProtNLM"/>
    </source>
</evidence>
<dbReference type="EnsemblMetazoa" id="G5653.3">
    <property type="protein sequence ID" value="G5653.3:cds"/>
    <property type="gene ID" value="G5653"/>
</dbReference>
<dbReference type="AlphaFoldDB" id="A0A8W8ND54"/>
<sequence length="104" mass="12500">MHLDMNKLSPENWMYGMRWREIKHHKGMQVIWACTFLGGALAAWYLYRLSTKAPDVSWRHTANPQPWEKMPQTVQYKFYSPHIDFKKRGMYPDPARPDIDLRPH</sequence>
<dbReference type="OrthoDB" id="5511684at2759"/>
<dbReference type="Pfam" id="PF06522">
    <property type="entry name" value="B12D"/>
    <property type="match status" value="1"/>
</dbReference>
<dbReference type="KEGG" id="crg:105330603"/>
<organism evidence="1 2">
    <name type="scientific">Magallana gigas</name>
    <name type="common">Pacific oyster</name>
    <name type="synonym">Crassostrea gigas</name>
    <dbReference type="NCBI Taxonomy" id="29159"/>
    <lineage>
        <taxon>Eukaryota</taxon>
        <taxon>Metazoa</taxon>
        <taxon>Spiralia</taxon>
        <taxon>Lophotrochozoa</taxon>
        <taxon>Mollusca</taxon>
        <taxon>Bivalvia</taxon>
        <taxon>Autobranchia</taxon>
        <taxon>Pteriomorphia</taxon>
        <taxon>Ostreida</taxon>
        <taxon>Ostreoidea</taxon>
        <taxon>Ostreidae</taxon>
        <taxon>Magallana</taxon>
    </lineage>
</organism>
<dbReference type="Proteomes" id="UP000005408">
    <property type="component" value="Unassembled WGS sequence"/>
</dbReference>
<dbReference type="PANTHER" id="PTHR14256:SF1">
    <property type="entry name" value="GEO09626P1"/>
    <property type="match status" value="1"/>
</dbReference>
<dbReference type="PANTHER" id="PTHR14256">
    <property type="entry name" value="NADH-UBIQUINONE OXIDOREDUCTASE MLRQ SUBUNIT"/>
    <property type="match status" value="1"/>
</dbReference>
<keyword evidence="2" id="KW-1185">Reference proteome</keyword>
<dbReference type="OMA" id="PWNKMSP"/>